<organism evidence="3 4">
    <name type="scientific">Aeromonas caviae</name>
    <name type="common">Aeromonas punctata</name>
    <dbReference type="NCBI Taxonomy" id="648"/>
    <lineage>
        <taxon>Bacteria</taxon>
        <taxon>Pseudomonadati</taxon>
        <taxon>Pseudomonadota</taxon>
        <taxon>Gammaproteobacteria</taxon>
        <taxon>Aeromonadales</taxon>
        <taxon>Aeromonadaceae</taxon>
        <taxon>Aeromonas</taxon>
    </lineage>
</organism>
<dbReference type="InterPro" id="IPR029068">
    <property type="entry name" value="Glyas_Bleomycin-R_OHBP_Dase"/>
</dbReference>
<dbReference type="RefSeq" id="WP_223919308.1">
    <property type="nucleotide sequence ID" value="NZ_BPNL01000002.1"/>
</dbReference>
<dbReference type="InterPro" id="IPR037523">
    <property type="entry name" value="VOC_core"/>
</dbReference>
<dbReference type="PROSITE" id="PS51819">
    <property type="entry name" value="VOC"/>
    <property type="match status" value="1"/>
</dbReference>
<accession>A0AAI9KP22</accession>
<gene>
    <name evidence="3" type="ORF">KAM348_03090</name>
</gene>
<evidence type="ECO:0000259" key="2">
    <source>
        <dbReference type="PROSITE" id="PS51819"/>
    </source>
</evidence>
<name>A0AAI9KP22_AERCA</name>
<dbReference type="PANTHER" id="PTHR35006">
    <property type="entry name" value="GLYOXALASE FAMILY PROTEIN (AFU_ORTHOLOGUE AFUA_5G14830)"/>
    <property type="match status" value="1"/>
</dbReference>
<dbReference type="AlphaFoldDB" id="A0AAI9KP22"/>
<dbReference type="Proteomes" id="UP000887009">
    <property type="component" value="Unassembled WGS sequence"/>
</dbReference>
<dbReference type="CDD" id="cd07262">
    <property type="entry name" value="VOC_like"/>
    <property type="match status" value="1"/>
</dbReference>
<dbReference type="EMBL" id="BPNL01000002">
    <property type="protein sequence ID" value="GJA52886.1"/>
    <property type="molecule type" value="Genomic_DNA"/>
</dbReference>
<protein>
    <recommendedName>
        <fullName evidence="2">VOC domain-containing protein</fullName>
    </recommendedName>
</protein>
<reference evidence="3" key="1">
    <citation type="submission" date="2021-07" db="EMBL/GenBank/DDBJ databases">
        <title>Draft genome sequence of carbapenem-resistant Aeromonas spp. in Japan.</title>
        <authorList>
            <person name="Maehana S."/>
            <person name="Suzuki M."/>
            <person name="Kitasato H."/>
        </authorList>
    </citation>
    <scope>NUCLEOTIDE SEQUENCE</scope>
    <source>
        <strain evidence="3">KAM348</strain>
    </source>
</reference>
<sequence length="155" mass="16910">MFDHVEIKVVRFDSCQHFYATVLAPLLIELKWSDEAAAGFGLMGRDHVGFLIERGQQGASCHLAFRADDATQVDAFHHAGIKAGFACNGLPGLRPHGLRPHYAPNYYAAFLGDPDGSNIEAMTYIESSHAANTSQHCATQQKALHSVNPGPEKYT</sequence>
<evidence type="ECO:0000313" key="3">
    <source>
        <dbReference type="EMBL" id="GJA52886.1"/>
    </source>
</evidence>
<proteinExistence type="predicted"/>
<dbReference type="SUPFAM" id="SSF54593">
    <property type="entry name" value="Glyoxalase/Bleomycin resistance protein/Dihydroxybiphenyl dioxygenase"/>
    <property type="match status" value="1"/>
</dbReference>
<evidence type="ECO:0000256" key="1">
    <source>
        <dbReference type="SAM" id="MobiDB-lite"/>
    </source>
</evidence>
<feature type="domain" description="VOC" evidence="2">
    <location>
        <begin position="1"/>
        <end position="124"/>
    </location>
</feature>
<comment type="caution">
    <text evidence="3">The sequence shown here is derived from an EMBL/GenBank/DDBJ whole genome shotgun (WGS) entry which is preliminary data.</text>
</comment>
<feature type="region of interest" description="Disordered" evidence="1">
    <location>
        <begin position="135"/>
        <end position="155"/>
    </location>
</feature>
<evidence type="ECO:0000313" key="4">
    <source>
        <dbReference type="Proteomes" id="UP000887009"/>
    </source>
</evidence>
<dbReference type="PANTHER" id="PTHR35006:SF2">
    <property type="entry name" value="GLYOXALASE FAMILY PROTEIN (AFU_ORTHOLOGUE AFUA_5G14830)"/>
    <property type="match status" value="1"/>
</dbReference>
<dbReference type="Gene3D" id="3.10.180.10">
    <property type="entry name" value="2,3-Dihydroxybiphenyl 1,2-Dioxygenase, domain 1"/>
    <property type="match status" value="1"/>
</dbReference>